<dbReference type="Proteomes" id="UP000323242">
    <property type="component" value="Unassembled WGS sequence"/>
</dbReference>
<dbReference type="Gene3D" id="3.30.300.30">
    <property type="match status" value="1"/>
</dbReference>
<dbReference type="PANTHER" id="PTHR22754:SF32">
    <property type="entry name" value="DISCO-INTERACTING PROTEIN 2"/>
    <property type="match status" value="1"/>
</dbReference>
<accession>A0A5D4I7T1</accession>
<evidence type="ECO:0000256" key="4">
    <source>
        <dbReference type="ARBA" id="ARBA00023098"/>
    </source>
</evidence>
<keyword evidence="7" id="KW-1185">Reference proteome</keyword>
<evidence type="ECO:0000313" key="6">
    <source>
        <dbReference type="EMBL" id="TYR48934.1"/>
    </source>
</evidence>
<dbReference type="InterPro" id="IPR042099">
    <property type="entry name" value="ANL_N_sf"/>
</dbReference>
<dbReference type="InterPro" id="IPR045851">
    <property type="entry name" value="AMP-bd_C_sf"/>
</dbReference>
<feature type="domain" description="AMP-dependent synthetase/ligase" evidence="5">
    <location>
        <begin position="15"/>
        <end position="415"/>
    </location>
</feature>
<gene>
    <name evidence="6" type="ORF">FY004_33940</name>
</gene>
<keyword evidence="2 6" id="KW-0436">Ligase</keyword>
<proteinExistence type="inferred from homology"/>
<dbReference type="Pfam" id="PF00501">
    <property type="entry name" value="AMP-binding"/>
    <property type="match status" value="1"/>
</dbReference>
<dbReference type="GO" id="GO:0016874">
    <property type="term" value="F:ligase activity"/>
    <property type="evidence" value="ECO:0007669"/>
    <property type="project" value="UniProtKB-KW"/>
</dbReference>
<dbReference type="InterPro" id="IPR020845">
    <property type="entry name" value="AMP-binding_CS"/>
</dbReference>
<comment type="caution">
    <text evidence="6">The sequence shown here is derived from an EMBL/GenBank/DDBJ whole genome shotgun (WGS) entry which is preliminary data.</text>
</comment>
<dbReference type="FunFam" id="3.40.50.12780:FF:000013">
    <property type="entry name" value="Long-chain-fatty-acid--AMP ligase FadD32"/>
    <property type="match status" value="1"/>
</dbReference>
<dbReference type="Gene3D" id="3.40.50.12780">
    <property type="entry name" value="N-terminal domain of ligase-like"/>
    <property type="match status" value="1"/>
</dbReference>
<dbReference type="GO" id="GO:0071766">
    <property type="term" value="P:Actinobacterium-type cell wall biogenesis"/>
    <property type="evidence" value="ECO:0007669"/>
    <property type="project" value="UniProtKB-ARBA"/>
</dbReference>
<evidence type="ECO:0000256" key="2">
    <source>
        <dbReference type="ARBA" id="ARBA00022598"/>
    </source>
</evidence>
<dbReference type="CDD" id="cd05931">
    <property type="entry name" value="FAAL"/>
    <property type="match status" value="1"/>
</dbReference>
<comment type="similarity">
    <text evidence="1">Belongs to the ATP-dependent AMP-binding enzyme family.</text>
</comment>
<dbReference type="PROSITE" id="PS00455">
    <property type="entry name" value="AMP_BINDING"/>
    <property type="match status" value="1"/>
</dbReference>
<dbReference type="GO" id="GO:0070566">
    <property type="term" value="F:adenylyltransferase activity"/>
    <property type="evidence" value="ECO:0007669"/>
    <property type="project" value="TreeGrafter"/>
</dbReference>
<dbReference type="GO" id="GO:0006633">
    <property type="term" value="P:fatty acid biosynthetic process"/>
    <property type="evidence" value="ECO:0007669"/>
    <property type="project" value="TreeGrafter"/>
</dbReference>
<evidence type="ECO:0000313" key="7">
    <source>
        <dbReference type="Proteomes" id="UP000323242"/>
    </source>
</evidence>
<evidence type="ECO:0000256" key="1">
    <source>
        <dbReference type="ARBA" id="ARBA00006432"/>
    </source>
</evidence>
<protein>
    <submittedName>
        <fullName evidence="6">Fatty acyl-AMP ligase</fullName>
    </submittedName>
</protein>
<dbReference type="PANTHER" id="PTHR22754">
    <property type="entry name" value="DISCO-INTERACTING PROTEIN 2 DIP2 -RELATED"/>
    <property type="match status" value="1"/>
</dbReference>
<keyword evidence="4" id="KW-0443">Lipid metabolism</keyword>
<evidence type="ECO:0000259" key="5">
    <source>
        <dbReference type="Pfam" id="PF00501"/>
    </source>
</evidence>
<dbReference type="InterPro" id="IPR000873">
    <property type="entry name" value="AMP-dep_synth/lig_dom"/>
</dbReference>
<dbReference type="AlphaFoldDB" id="A0A5D4I7T1"/>
<dbReference type="InterPro" id="IPR040097">
    <property type="entry name" value="FAAL/FAAC"/>
</dbReference>
<keyword evidence="3" id="KW-0276">Fatty acid metabolism</keyword>
<evidence type="ECO:0000256" key="3">
    <source>
        <dbReference type="ARBA" id="ARBA00022832"/>
    </source>
</evidence>
<dbReference type="EMBL" id="VSZQ01000290">
    <property type="protein sequence ID" value="TYR48934.1"/>
    <property type="molecule type" value="Genomic_DNA"/>
</dbReference>
<dbReference type="SUPFAM" id="SSF56801">
    <property type="entry name" value="Acetyl-CoA synthetase-like"/>
    <property type="match status" value="1"/>
</dbReference>
<sequence length="587" mass="64017">MPSLRDTSDLISAVRENAVDKPAEEAVIHVHDPEQEDGHTSLTYAELDRRARRLAVYLRQHLAAGERALLQYSSGTDFPVAFFGCVYAGVIAVPAPLPESNQREQLRVKGIVRDADVRAVLTSTTQLDQVAAWAEAEQLTGLLLLATDGEEVAATGTEGWEHPAVDRATPVMLQYTSGSTSEPKGAVITHGNLLHNIQAMKDALPLPDGGRHGGWIPMHHDMGLIGHLLGGVLTGRSAVLMPPMTFVRRPHLWLRAVERYDVKYSCAPNFAYALLNDRVTDQQLATLDLSSWRYAGNGSEPIQARTLRAFSERFRLAGLRPASVATGYGMAEATLLVASATHRPPLTLRVDPEALEQHRIVRAGPAEDRYRELVSCGSLFDIEAIIVAPDSGERLPDGRIGEIWLRGESVAHGYWNNEPATRQTFEATTQDGDTGFLRTGDLGAFVDGDLFITGRIKETLFMHGRNLYPQDIEHEVQRQHSELRSLPGAAFTVPAGPGGTSAEDLVITQEIRGRFSEAELTRISTGIKQTVSREFGLPVASVALLRPGAVHRTTSGKIQRVAMRRLFLGNGLRPLHLDGPPSSAQPA</sequence>
<organism evidence="6 7">
    <name type="scientific">Streptomyces parvus</name>
    <dbReference type="NCBI Taxonomy" id="66428"/>
    <lineage>
        <taxon>Bacteria</taxon>
        <taxon>Bacillati</taxon>
        <taxon>Actinomycetota</taxon>
        <taxon>Actinomycetes</taxon>
        <taxon>Kitasatosporales</taxon>
        <taxon>Streptomycetaceae</taxon>
        <taxon>Streptomyces</taxon>
    </lineage>
</organism>
<dbReference type="GO" id="GO:0005886">
    <property type="term" value="C:plasma membrane"/>
    <property type="evidence" value="ECO:0007669"/>
    <property type="project" value="TreeGrafter"/>
</dbReference>
<name>A0A5D4I7T1_9ACTN</name>
<reference evidence="6 7" key="1">
    <citation type="submission" date="2019-08" db="EMBL/GenBank/DDBJ databases">
        <title>Draft genome for granaticin producer strain Streptomyces parvus C05.</title>
        <authorList>
            <person name="Gonzalez-Pimentel J.L."/>
        </authorList>
    </citation>
    <scope>NUCLEOTIDE SEQUENCE [LARGE SCALE GENOMIC DNA]</scope>
    <source>
        <strain evidence="6 7">C05</strain>
    </source>
</reference>